<evidence type="ECO:0000313" key="3">
    <source>
        <dbReference type="Proteomes" id="UP001324993"/>
    </source>
</evidence>
<name>A0ABZ0RKS7_9BACT</name>
<evidence type="ECO:0000313" key="2">
    <source>
        <dbReference type="EMBL" id="WPJ96031.1"/>
    </source>
</evidence>
<keyword evidence="3" id="KW-1185">Reference proteome</keyword>
<feature type="compositionally biased region" description="Gly residues" evidence="1">
    <location>
        <begin position="173"/>
        <end position="186"/>
    </location>
</feature>
<dbReference type="EMBL" id="CP138858">
    <property type="protein sequence ID" value="WPJ96031.1"/>
    <property type="molecule type" value="Genomic_DNA"/>
</dbReference>
<protein>
    <submittedName>
        <fullName evidence="2">Uncharacterized protein</fullName>
    </submittedName>
</protein>
<feature type="compositionally biased region" description="Low complexity" evidence="1">
    <location>
        <begin position="91"/>
        <end position="104"/>
    </location>
</feature>
<accession>A0ABZ0RKS7</accession>
<feature type="region of interest" description="Disordered" evidence="1">
    <location>
        <begin position="61"/>
        <end position="199"/>
    </location>
</feature>
<reference evidence="2 3" key="1">
    <citation type="submission" date="2023-11" db="EMBL/GenBank/DDBJ databases">
        <title>Coraliomargarita sp. nov., isolated from marine algae.</title>
        <authorList>
            <person name="Lee J.K."/>
            <person name="Baek J.H."/>
            <person name="Kim J.M."/>
            <person name="Choi D.G."/>
            <person name="Jeon C.O."/>
        </authorList>
    </citation>
    <scope>NUCLEOTIDE SEQUENCE [LARGE SCALE GENOMIC DNA]</scope>
    <source>
        <strain evidence="2 3">J2-16</strain>
    </source>
</reference>
<proteinExistence type="predicted"/>
<organism evidence="2 3">
    <name type="scientific">Coraliomargarita algicola</name>
    <dbReference type="NCBI Taxonomy" id="3092156"/>
    <lineage>
        <taxon>Bacteria</taxon>
        <taxon>Pseudomonadati</taxon>
        <taxon>Verrucomicrobiota</taxon>
        <taxon>Opitutia</taxon>
        <taxon>Puniceicoccales</taxon>
        <taxon>Coraliomargaritaceae</taxon>
        <taxon>Coraliomargarita</taxon>
    </lineage>
</organism>
<gene>
    <name evidence="2" type="ORF">SH580_21690</name>
</gene>
<dbReference type="RefSeq" id="WP_319832898.1">
    <property type="nucleotide sequence ID" value="NZ_CP138858.1"/>
</dbReference>
<feature type="compositionally biased region" description="Low complexity" evidence="1">
    <location>
        <begin position="124"/>
        <end position="150"/>
    </location>
</feature>
<dbReference type="Proteomes" id="UP001324993">
    <property type="component" value="Chromosome"/>
</dbReference>
<sequence>MHRKVIEPSSPRWSAAVSRCKLAHFEPSRAWRDIVARLGLSCGALILSAVVLHAAPDPDLFDGRVNPPTTPPASESTDTPEPGEAGGGESSGATAAPTAGASSENVNEPPRDFENVGGTGGGETVANQSSKDGASASIGSSSPSTETSDPTGAGNSSAALPPADEAPVSGQAGASGGGSGGASGGGEEPRNFEDFGFGGVSSQETVEVNRSKEVLAPRALCPTPRPVCLRPARRGRLVLRLRPAPVIAPRLVPAKIQREARKWAAAVEAATTAPTFRVGCESLKLGIRS</sequence>
<evidence type="ECO:0000256" key="1">
    <source>
        <dbReference type="SAM" id="MobiDB-lite"/>
    </source>
</evidence>